<dbReference type="OrthoDB" id="2084169at2"/>
<dbReference type="Proteomes" id="UP000327236">
    <property type="component" value="Unassembled WGS sequence"/>
</dbReference>
<dbReference type="Proteomes" id="UP001385848">
    <property type="component" value="Unassembled WGS sequence"/>
</dbReference>
<evidence type="ECO:0000313" key="4">
    <source>
        <dbReference type="Proteomes" id="UP001385848"/>
    </source>
</evidence>
<proteinExistence type="predicted"/>
<organism evidence="1 3">
    <name type="scientific">Lactobacillus jensenii</name>
    <dbReference type="NCBI Taxonomy" id="109790"/>
    <lineage>
        <taxon>Bacteria</taxon>
        <taxon>Bacillati</taxon>
        <taxon>Bacillota</taxon>
        <taxon>Bacilli</taxon>
        <taxon>Lactobacillales</taxon>
        <taxon>Lactobacillaceae</taxon>
        <taxon>Lactobacillus</taxon>
    </lineage>
</organism>
<dbReference type="EMBL" id="JBBVUL010000013">
    <property type="protein sequence ID" value="MEL0565645.1"/>
    <property type="molecule type" value="Genomic_DNA"/>
</dbReference>
<evidence type="ECO:0000313" key="1">
    <source>
        <dbReference type="EMBL" id="KAA9320875.1"/>
    </source>
</evidence>
<protein>
    <submittedName>
        <fullName evidence="1">Uncharacterized protein</fullName>
    </submittedName>
</protein>
<keyword evidence="4" id="KW-1185">Reference proteome</keyword>
<evidence type="ECO:0000313" key="2">
    <source>
        <dbReference type="EMBL" id="MEL0565645.1"/>
    </source>
</evidence>
<dbReference type="GeneID" id="31743492"/>
<evidence type="ECO:0000313" key="3">
    <source>
        <dbReference type="Proteomes" id="UP000327236"/>
    </source>
</evidence>
<sequence length="198" mass="23313">MYTKTKQKQVEDVLLTQIVVTSEVNNIFKYNDKIYSSQSYESGLDPDMSDFAIAFYEIIYNKKIISNGQIIDMNFAGDTINTGIYMKGQRKKVKLENRHCLANFWVIPYVHGRKREKPKRDYWDLYLSYVKENISAYDKNFEQNHDFKDFKVTQFIPENVNSSTLMHQEISIKNRAKLLAKSDVGDKLWLYFADNSLL</sequence>
<accession>A0A5N1I5F3</accession>
<dbReference type="RefSeq" id="WP_006588139.1">
    <property type="nucleotide sequence ID" value="NZ_CATOUV010000001.1"/>
</dbReference>
<dbReference type="AlphaFoldDB" id="A0A5N1I5F3"/>
<gene>
    <name evidence="2" type="ORF">AAC431_06955</name>
    <name evidence="1" type="ORF">F6H94_07330</name>
</gene>
<comment type="caution">
    <text evidence="1">The sequence shown here is derived from an EMBL/GenBank/DDBJ whole genome shotgun (WGS) entry which is preliminary data.</text>
</comment>
<name>A0A5N1I5F3_LACJE</name>
<reference evidence="2 4" key="2">
    <citation type="submission" date="2024-04" db="EMBL/GenBank/DDBJ databases">
        <title>Three lactobacilli isolated from voided urine samples from females with type 2 diabetes.</title>
        <authorList>
            <person name="Kula A."/>
            <person name="Stegman N."/>
            <person name="Putonti C."/>
        </authorList>
    </citation>
    <scope>NUCLEOTIDE SEQUENCE [LARGE SCALE GENOMIC DNA]</scope>
    <source>
        <strain evidence="2 4">1855</strain>
    </source>
</reference>
<dbReference type="KEGG" id="lje:BUE77_07150"/>
<reference evidence="1 3" key="1">
    <citation type="submission" date="2019-09" db="EMBL/GenBank/DDBJ databases">
        <title>Draft genome sequence assemblies of isolates from the urinary tract.</title>
        <authorList>
            <person name="Mores C.R."/>
            <person name="Putonti C."/>
            <person name="Wolfe A.J."/>
        </authorList>
    </citation>
    <scope>NUCLEOTIDE SEQUENCE [LARGE SCALE GENOMIC DNA]</scope>
    <source>
        <strain evidence="1 3">UMB246</strain>
    </source>
</reference>
<dbReference type="EMBL" id="VYWW01000037">
    <property type="protein sequence ID" value="KAA9320875.1"/>
    <property type="molecule type" value="Genomic_DNA"/>
</dbReference>